<organism evidence="1 2">
    <name type="scientific">Psilocybe cf. subviscida</name>
    <dbReference type="NCBI Taxonomy" id="2480587"/>
    <lineage>
        <taxon>Eukaryota</taxon>
        <taxon>Fungi</taxon>
        <taxon>Dikarya</taxon>
        <taxon>Basidiomycota</taxon>
        <taxon>Agaricomycotina</taxon>
        <taxon>Agaricomycetes</taxon>
        <taxon>Agaricomycetidae</taxon>
        <taxon>Agaricales</taxon>
        <taxon>Agaricineae</taxon>
        <taxon>Strophariaceae</taxon>
        <taxon>Psilocybe</taxon>
    </lineage>
</organism>
<dbReference type="Proteomes" id="UP000567179">
    <property type="component" value="Unassembled WGS sequence"/>
</dbReference>
<evidence type="ECO:0000313" key="1">
    <source>
        <dbReference type="EMBL" id="KAF5315379.1"/>
    </source>
</evidence>
<accession>A0A8H5B288</accession>
<comment type="caution">
    <text evidence="1">The sequence shown here is derived from an EMBL/GenBank/DDBJ whole genome shotgun (WGS) entry which is preliminary data.</text>
</comment>
<sequence length="64" mass="7044">MNGGLFCHRKAFRFHGRLADGIHPSPTNAATKPPPSNVSCGVGRATRYLAVAANRLKPNNRWMR</sequence>
<keyword evidence="2" id="KW-1185">Reference proteome</keyword>
<proteinExistence type="predicted"/>
<reference evidence="1 2" key="1">
    <citation type="journal article" date="2020" name="ISME J.">
        <title>Uncovering the hidden diversity of litter-decomposition mechanisms in mushroom-forming fungi.</title>
        <authorList>
            <person name="Floudas D."/>
            <person name="Bentzer J."/>
            <person name="Ahren D."/>
            <person name="Johansson T."/>
            <person name="Persson P."/>
            <person name="Tunlid A."/>
        </authorList>
    </citation>
    <scope>NUCLEOTIDE SEQUENCE [LARGE SCALE GENOMIC DNA]</scope>
    <source>
        <strain evidence="1 2">CBS 101986</strain>
    </source>
</reference>
<dbReference type="EMBL" id="JAACJJ010000043">
    <property type="protein sequence ID" value="KAF5315379.1"/>
    <property type="molecule type" value="Genomic_DNA"/>
</dbReference>
<gene>
    <name evidence="1" type="ORF">D9619_007301</name>
</gene>
<name>A0A8H5B288_9AGAR</name>
<protein>
    <submittedName>
        <fullName evidence="1">Uncharacterized protein</fullName>
    </submittedName>
</protein>
<evidence type="ECO:0000313" key="2">
    <source>
        <dbReference type="Proteomes" id="UP000567179"/>
    </source>
</evidence>
<dbReference type="AlphaFoldDB" id="A0A8H5B288"/>